<dbReference type="PANTHER" id="PTHR43663:SF1">
    <property type="entry name" value="CHROMATE TRANSPORTER"/>
    <property type="match status" value="1"/>
</dbReference>
<protein>
    <submittedName>
        <fullName evidence="8">Chromate transporter</fullName>
    </submittedName>
</protein>
<dbReference type="InterPro" id="IPR052518">
    <property type="entry name" value="CHR_Transporter"/>
</dbReference>
<proteinExistence type="inferred from homology"/>
<organism evidence="8">
    <name type="scientific">Symploca sp. SIO1C4</name>
    <dbReference type="NCBI Taxonomy" id="2607765"/>
    <lineage>
        <taxon>Bacteria</taxon>
        <taxon>Bacillati</taxon>
        <taxon>Cyanobacteriota</taxon>
        <taxon>Cyanophyceae</taxon>
        <taxon>Coleofasciculales</taxon>
        <taxon>Coleofasciculaceae</taxon>
        <taxon>Symploca</taxon>
    </lineage>
</organism>
<keyword evidence="3" id="KW-1003">Cell membrane</keyword>
<dbReference type="GO" id="GO:0015109">
    <property type="term" value="F:chromate transmembrane transporter activity"/>
    <property type="evidence" value="ECO:0007669"/>
    <property type="project" value="InterPro"/>
</dbReference>
<feature type="transmembrane region" description="Helical" evidence="7">
    <location>
        <begin position="12"/>
        <end position="35"/>
    </location>
</feature>
<gene>
    <name evidence="8" type="ORF">F6J89_04030</name>
</gene>
<feature type="transmembrane region" description="Helical" evidence="7">
    <location>
        <begin position="138"/>
        <end position="158"/>
    </location>
</feature>
<feature type="transmembrane region" description="Helical" evidence="7">
    <location>
        <begin position="111"/>
        <end position="132"/>
    </location>
</feature>
<evidence type="ECO:0000313" key="8">
    <source>
        <dbReference type="EMBL" id="NER26803.1"/>
    </source>
</evidence>
<comment type="caution">
    <text evidence="8">The sequence shown here is derived from an EMBL/GenBank/DDBJ whole genome shotgun (WGS) entry which is preliminary data.</text>
</comment>
<sequence>MHLQQQITSSPLRVLSIIFVKVGAMAFGGAVPAYLLHHLLKHQLLTEKEYLEALNWCQSLPGPNGTNLSAYLGWRCRGSWGSLLATLSLILPGAAWILLTSEFISSVHQQSLIQGALSGAAAAAVGLIVAMTWKLAQGLSTCTQLVAVAITFFLVGILRIPTRKKVIAT</sequence>
<comment type="subcellular location">
    <subcellularLocation>
        <location evidence="1">Cell membrane</location>
        <topology evidence="1">Multi-pass membrane protein</topology>
    </subcellularLocation>
</comment>
<reference evidence="8" key="1">
    <citation type="submission" date="2019-11" db="EMBL/GenBank/DDBJ databases">
        <title>Genomic insights into an expanded diversity of filamentous marine cyanobacteria reveals the extraordinary biosynthetic potential of Moorea and Okeania.</title>
        <authorList>
            <person name="Ferreira Leao T."/>
            <person name="Wang M."/>
            <person name="Moss N."/>
            <person name="Da Silva R."/>
            <person name="Sanders J."/>
            <person name="Nurk S."/>
            <person name="Gurevich A."/>
            <person name="Humphrey G."/>
            <person name="Reher R."/>
            <person name="Zhu Q."/>
            <person name="Belda-Ferre P."/>
            <person name="Glukhov E."/>
            <person name="Rex R."/>
            <person name="Dorrestein P.C."/>
            <person name="Knight R."/>
            <person name="Pevzner P."/>
            <person name="Gerwick W.H."/>
            <person name="Gerwick L."/>
        </authorList>
    </citation>
    <scope>NUCLEOTIDE SEQUENCE</scope>
    <source>
        <strain evidence="8">SIO1C4</strain>
    </source>
</reference>
<dbReference type="InterPro" id="IPR003370">
    <property type="entry name" value="Chromate_transpt"/>
</dbReference>
<evidence type="ECO:0000256" key="2">
    <source>
        <dbReference type="ARBA" id="ARBA00005262"/>
    </source>
</evidence>
<accession>A0A6B3N5H1</accession>
<evidence type="ECO:0000256" key="6">
    <source>
        <dbReference type="ARBA" id="ARBA00023136"/>
    </source>
</evidence>
<evidence type="ECO:0000256" key="4">
    <source>
        <dbReference type="ARBA" id="ARBA00022692"/>
    </source>
</evidence>
<comment type="similarity">
    <text evidence="2">Belongs to the chromate ion transporter (CHR) (TC 2.A.51) family.</text>
</comment>
<keyword evidence="6 7" id="KW-0472">Membrane</keyword>
<name>A0A6B3N5H1_9CYAN</name>
<evidence type="ECO:0000256" key="7">
    <source>
        <dbReference type="SAM" id="Phobius"/>
    </source>
</evidence>
<keyword evidence="5 7" id="KW-1133">Transmembrane helix</keyword>
<feature type="non-terminal residue" evidence="8">
    <location>
        <position position="169"/>
    </location>
</feature>
<dbReference type="AlphaFoldDB" id="A0A6B3N5H1"/>
<dbReference type="GO" id="GO:0005886">
    <property type="term" value="C:plasma membrane"/>
    <property type="evidence" value="ECO:0007669"/>
    <property type="project" value="UniProtKB-SubCell"/>
</dbReference>
<dbReference type="PANTHER" id="PTHR43663">
    <property type="entry name" value="CHROMATE TRANSPORT PROTEIN-RELATED"/>
    <property type="match status" value="1"/>
</dbReference>
<evidence type="ECO:0000256" key="5">
    <source>
        <dbReference type="ARBA" id="ARBA00022989"/>
    </source>
</evidence>
<evidence type="ECO:0000256" key="3">
    <source>
        <dbReference type="ARBA" id="ARBA00022475"/>
    </source>
</evidence>
<dbReference type="Pfam" id="PF02417">
    <property type="entry name" value="Chromate_transp"/>
    <property type="match status" value="1"/>
</dbReference>
<evidence type="ECO:0000256" key="1">
    <source>
        <dbReference type="ARBA" id="ARBA00004651"/>
    </source>
</evidence>
<keyword evidence="4 7" id="KW-0812">Transmembrane</keyword>
<feature type="transmembrane region" description="Helical" evidence="7">
    <location>
        <begin position="80"/>
        <end position="99"/>
    </location>
</feature>
<dbReference type="EMBL" id="JAAHFQ010000050">
    <property type="protein sequence ID" value="NER26803.1"/>
    <property type="molecule type" value="Genomic_DNA"/>
</dbReference>